<protein>
    <submittedName>
        <fullName evidence="7">Calcium/sodium antiporter</fullName>
    </submittedName>
</protein>
<dbReference type="PANTHER" id="PTHR10846:SF8">
    <property type="entry name" value="INNER MEMBRANE PROTEIN YRBG"/>
    <property type="match status" value="1"/>
</dbReference>
<feature type="transmembrane region" description="Helical" evidence="5">
    <location>
        <begin position="75"/>
        <end position="96"/>
    </location>
</feature>
<evidence type="ECO:0000256" key="5">
    <source>
        <dbReference type="SAM" id="Phobius"/>
    </source>
</evidence>
<feature type="domain" description="Sodium/calcium exchanger membrane region" evidence="6">
    <location>
        <begin position="178"/>
        <end position="321"/>
    </location>
</feature>
<dbReference type="GO" id="GO:0008273">
    <property type="term" value="F:calcium, potassium:sodium antiporter activity"/>
    <property type="evidence" value="ECO:0007669"/>
    <property type="project" value="TreeGrafter"/>
</dbReference>
<dbReference type="Gene3D" id="1.20.1420.30">
    <property type="entry name" value="NCX, central ion-binding region"/>
    <property type="match status" value="1"/>
</dbReference>
<evidence type="ECO:0000313" key="8">
    <source>
        <dbReference type="Proteomes" id="UP000711995"/>
    </source>
</evidence>
<dbReference type="GO" id="GO:0005262">
    <property type="term" value="F:calcium channel activity"/>
    <property type="evidence" value="ECO:0007669"/>
    <property type="project" value="TreeGrafter"/>
</dbReference>
<proteinExistence type="predicted"/>
<dbReference type="Proteomes" id="UP000711995">
    <property type="component" value="Unassembled WGS sequence"/>
</dbReference>
<dbReference type="InterPro" id="IPR044880">
    <property type="entry name" value="NCX_ion-bd_dom_sf"/>
</dbReference>
<dbReference type="GO" id="GO:0006874">
    <property type="term" value="P:intracellular calcium ion homeostasis"/>
    <property type="evidence" value="ECO:0007669"/>
    <property type="project" value="TreeGrafter"/>
</dbReference>
<evidence type="ECO:0000256" key="3">
    <source>
        <dbReference type="ARBA" id="ARBA00022989"/>
    </source>
</evidence>
<dbReference type="GO" id="GO:0005886">
    <property type="term" value="C:plasma membrane"/>
    <property type="evidence" value="ECO:0007669"/>
    <property type="project" value="TreeGrafter"/>
</dbReference>
<feature type="transmembrane region" description="Helical" evidence="5">
    <location>
        <begin position="128"/>
        <end position="146"/>
    </location>
</feature>
<sequence length="325" mass="34874">MMLSYMAIIVIALLFLFIGANKFIDGAVIVARRLGMSSLMVGVVIIGFGTSTPEIIVSSLAALDNSPGIALGNAYGSNIVNIAFIIGITAIISPIIVQRKVIIIEMPILLITAIISLILMYNGSLSRAGASLLLLLFVAYMSYTFIQSSRASTKSIMTPMAETPTHSDENKHSLIKPILILLIGLIAMMIGAKGFVFGASSLAKLWGVSDLIIGLTIVSIGTSLPELFSSIVAATKRQHDMALGNIIGSNIFNTLVVVGIAGVINPIQAIDPMIIRRDIPVMLGFSLLLLIFALSFKKEYRISRIEGVIFLILYIAYLMLLSKTL</sequence>
<organism evidence="7 8">
    <name type="scientific">Entomospira entomophila</name>
    <dbReference type="NCBI Taxonomy" id="2719988"/>
    <lineage>
        <taxon>Bacteria</taxon>
        <taxon>Pseudomonadati</taxon>
        <taxon>Spirochaetota</taxon>
        <taxon>Spirochaetia</taxon>
        <taxon>Spirochaetales</taxon>
        <taxon>Spirochaetaceae</taxon>
        <taxon>Entomospira</taxon>
    </lineage>
</organism>
<dbReference type="AlphaFoldDB" id="A0A968GCL4"/>
<feature type="transmembrane region" description="Helical" evidence="5">
    <location>
        <begin position="211"/>
        <end position="234"/>
    </location>
</feature>
<dbReference type="EMBL" id="JAATLJ010000001">
    <property type="protein sequence ID" value="NIZ40961.1"/>
    <property type="molecule type" value="Genomic_DNA"/>
</dbReference>
<evidence type="ECO:0000256" key="4">
    <source>
        <dbReference type="ARBA" id="ARBA00023136"/>
    </source>
</evidence>
<evidence type="ECO:0000313" key="7">
    <source>
        <dbReference type="EMBL" id="NIZ40961.1"/>
    </source>
</evidence>
<dbReference type="Pfam" id="PF01699">
    <property type="entry name" value="Na_Ca_ex"/>
    <property type="match status" value="2"/>
</dbReference>
<reference evidence="7 8" key="1">
    <citation type="submission" date="2020-03" db="EMBL/GenBank/DDBJ databases">
        <title>Spirochaetal bacteria isolated from arthropods constitute a novel genus Entomospira genus novum within the order Spirochaetales.</title>
        <authorList>
            <person name="Grana-Miraglia L."/>
            <person name="Sikutova S."/>
            <person name="Fingerle V."/>
            <person name="Sing A."/>
            <person name="Castillo-Ramirez S."/>
            <person name="Margos G."/>
            <person name="Rudolf I."/>
        </authorList>
    </citation>
    <scope>NUCLEOTIDE SEQUENCE [LARGE SCALE GENOMIC DNA]</scope>
    <source>
        <strain evidence="7 8">BR193</strain>
    </source>
</reference>
<dbReference type="PANTHER" id="PTHR10846">
    <property type="entry name" value="SODIUM/POTASSIUM/CALCIUM EXCHANGER"/>
    <property type="match status" value="1"/>
</dbReference>
<comment type="subcellular location">
    <subcellularLocation>
        <location evidence="1">Membrane</location>
        <topology evidence="1">Multi-pass membrane protein</topology>
    </subcellularLocation>
</comment>
<evidence type="ECO:0000256" key="1">
    <source>
        <dbReference type="ARBA" id="ARBA00004141"/>
    </source>
</evidence>
<feature type="transmembrane region" description="Helical" evidence="5">
    <location>
        <begin position="246"/>
        <end position="267"/>
    </location>
</feature>
<comment type="caution">
    <text evidence="7">The sequence shown here is derived from an EMBL/GenBank/DDBJ whole genome shotgun (WGS) entry which is preliminary data.</text>
</comment>
<dbReference type="InterPro" id="IPR004837">
    <property type="entry name" value="NaCa_Exmemb"/>
</dbReference>
<feature type="transmembrane region" description="Helical" evidence="5">
    <location>
        <begin position="36"/>
        <end position="63"/>
    </location>
</feature>
<feature type="transmembrane region" description="Helical" evidence="5">
    <location>
        <begin position="178"/>
        <end position="199"/>
    </location>
</feature>
<feature type="transmembrane region" description="Helical" evidence="5">
    <location>
        <begin position="302"/>
        <end position="321"/>
    </location>
</feature>
<gene>
    <name evidence="7" type="ORF">HCT14_05515</name>
</gene>
<evidence type="ECO:0000259" key="6">
    <source>
        <dbReference type="Pfam" id="PF01699"/>
    </source>
</evidence>
<dbReference type="NCBIfam" id="TIGR00367">
    <property type="entry name" value="calcium/sodium antiporter"/>
    <property type="match status" value="1"/>
</dbReference>
<keyword evidence="4 5" id="KW-0472">Membrane</keyword>
<feature type="domain" description="Sodium/calcium exchanger membrane region" evidence="6">
    <location>
        <begin position="6"/>
        <end position="144"/>
    </location>
</feature>
<feature type="transmembrane region" description="Helical" evidence="5">
    <location>
        <begin position="279"/>
        <end position="296"/>
    </location>
</feature>
<accession>A0A968GCL4</accession>
<keyword evidence="3 5" id="KW-1133">Transmembrane helix</keyword>
<keyword evidence="8" id="KW-1185">Reference proteome</keyword>
<evidence type="ECO:0000256" key="2">
    <source>
        <dbReference type="ARBA" id="ARBA00022692"/>
    </source>
</evidence>
<keyword evidence="2 5" id="KW-0812">Transmembrane</keyword>
<feature type="transmembrane region" description="Helical" evidence="5">
    <location>
        <begin position="102"/>
        <end position="121"/>
    </location>
</feature>
<dbReference type="InterPro" id="IPR004481">
    <property type="entry name" value="K/Na/Ca-exchanger"/>
</dbReference>
<name>A0A968GCL4_9SPIO</name>